<evidence type="ECO:0000313" key="2">
    <source>
        <dbReference type="Proteomes" id="UP000829398"/>
    </source>
</evidence>
<proteinExistence type="predicted"/>
<comment type="caution">
    <text evidence="1">The sequence shown here is derived from an EMBL/GenBank/DDBJ whole genome shotgun (WGS) entry which is preliminary data.</text>
</comment>
<dbReference type="EMBL" id="CM039173">
    <property type="protein sequence ID" value="KAH9768436.1"/>
    <property type="molecule type" value="Genomic_DNA"/>
</dbReference>
<organism evidence="1 2">
    <name type="scientific">Citrus sinensis</name>
    <name type="common">Sweet orange</name>
    <name type="synonym">Citrus aurantium var. sinensis</name>
    <dbReference type="NCBI Taxonomy" id="2711"/>
    <lineage>
        <taxon>Eukaryota</taxon>
        <taxon>Viridiplantae</taxon>
        <taxon>Streptophyta</taxon>
        <taxon>Embryophyta</taxon>
        <taxon>Tracheophyta</taxon>
        <taxon>Spermatophyta</taxon>
        <taxon>Magnoliopsida</taxon>
        <taxon>eudicotyledons</taxon>
        <taxon>Gunneridae</taxon>
        <taxon>Pentapetalae</taxon>
        <taxon>rosids</taxon>
        <taxon>malvids</taxon>
        <taxon>Sapindales</taxon>
        <taxon>Rutaceae</taxon>
        <taxon>Aurantioideae</taxon>
        <taxon>Citrus</taxon>
    </lineage>
</organism>
<accession>A0ACB8L4Q8</accession>
<dbReference type="Proteomes" id="UP000829398">
    <property type="component" value="Chromosome 4"/>
</dbReference>
<keyword evidence="2" id="KW-1185">Reference proteome</keyword>
<gene>
    <name evidence="1" type="ORF">KPL71_011602</name>
</gene>
<evidence type="ECO:0000313" key="1">
    <source>
        <dbReference type="EMBL" id="KAH9768436.1"/>
    </source>
</evidence>
<reference evidence="2" key="1">
    <citation type="journal article" date="2023" name="Hortic. Res.">
        <title>A chromosome-level phased genome enabling allele-level studies in sweet orange: a case study on citrus Huanglongbing tolerance.</title>
        <authorList>
            <person name="Wu B."/>
            <person name="Yu Q."/>
            <person name="Deng Z."/>
            <person name="Duan Y."/>
            <person name="Luo F."/>
            <person name="Gmitter F. Jr."/>
        </authorList>
    </citation>
    <scope>NUCLEOTIDE SEQUENCE [LARGE SCALE GENOMIC DNA]</scope>
    <source>
        <strain evidence="2">cv. Valencia</strain>
    </source>
</reference>
<protein>
    <submittedName>
        <fullName evidence="1">Uncharacterized protein</fullName>
    </submittedName>
</protein>
<sequence>MGTSKFEVEKFTGENDFHLWRLKMRALLVHQGLEETLGDPRSEKKPSKLSDDEMRDALDKAHSTLILSLGDGVLREVGDQTTAAGLWKKLEDLYTKKSLTKRLCTKKRLYTLQMEEGSSLATHIDSFNRIILDLEDINVSLEDEDKAIILLASLPPSYEHFVDTLLYGRQSISMADVKDSFSSKEVTKKTETRAGEGLMARGRPEKKEYNKGKKRDKSKSKNKNLKCFHCHKEGHFKRDCPDKKNKDKEGHGKNGDAVVASEDEGYDSAGVLLASETQTNSKWILDSGCSYHMCPDQNLFTTYNAFNGGEVLMGNNTMCKVVGLGTIRFKMFDGMIRELRDVRHIPDLKRNLISLGTLDQVGCSIKVESGVMRVVRGFIVVMKGNKQNGLYVLQGTAVTGDVSISASLGLDKTLIWHLKLGHMSEKGLKILEKQGVLGDDKLGSLEFCEVCVLGKSSRTSFKTAVHNTKGTLDYIHLDLWGPSQTVSLGGAKYFLSFIDDYSRMVWVYVLKGKDEVFERFKQWKALVETQSGRKIKRLRTDNGLEFCNKQFDDFCKLNGIARHKTVSYTPQQNGLAERMNRTLMDKVRCLLIHSKLPQTLWAETLMTACYLVNRSPSSALNFKTPVEMWSGRAANYSNLKIFGCPAYAHVKQGKLKPRALKYVFLGYPEGVKGYKLWCTEMRPPKCIVSRDVVFNESEMLMKGHQKDPAKLEGGLDSQGQHLKVEFKGKSALDYHDETEDMEREDAEDISEASGTHTDIQDYQLARDRQRRVIKTPKRFAYADLIAYALTAAHELDNEEPKTYREAVSGKDADKWIKAMKDEMESLHKNNTWKLVKRPENKKVVGCKWVYKIKQGIPGVESMRYKARLVAKGYTQREGIDFTEVYSPVVRHTSIRLILALVAVHNMHLEQMDVKTAFLHGELEEQIVMSQPEGFEDQSNGDWVCLLKKSLYGLKQSPRQWYLRFDSFMIKLCFQRCNLDCCVYYKEISGDMVYLILYVDDMLIASKSMGHINFLKQQLKGEFEMKDLGPAKKILGMQLIRDWKSGTLFLTQEDYIRRVLDKFDMTTAKPVQTPLPAHFRLSEQQCPVTDADKSEMIKIPYASAVGCLMYAMVLTRPDIAHAVSVVSRYMSNPGKEHWKAVRWILRYLRGTSGHGLIYGGQRRDGSLIVGYVDADYAEDLDRRRSLTGYLFTFNNCTINWKSQLQSVVALSTTEAEYTAAAEAIKEAIWLKGMLKELGVNQRSVMIHCDSQSAICLSKNQTHHERTKHIDIKVHFIRLEVSKATVMLQKIHTDDNAADMLTKAVPGAKFKFCLDLAGICDN</sequence>
<name>A0ACB8L4Q8_CITSI</name>